<dbReference type="Pfam" id="PF20469">
    <property type="entry name" value="OLD-like_TOPRIM"/>
    <property type="match status" value="1"/>
</dbReference>
<evidence type="ECO:0000313" key="3">
    <source>
        <dbReference type="EMBL" id="KKN40429.1"/>
    </source>
</evidence>
<dbReference type="SUPFAM" id="SSF52540">
    <property type="entry name" value="P-loop containing nucleoside triphosphate hydrolases"/>
    <property type="match status" value="1"/>
</dbReference>
<dbReference type="InterPro" id="IPR034139">
    <property type="entry name" value="TOPRIM_OLD"/>
</dbReference>
<accession>A0A0F9QD06</accession>
<dbReference type="EMBL" id="LAZR01001706">
    <property type="protein sequence ID" value="KKN40429.1"/>
    <property type="molecule type" value="Genomic_DNA"/>
</dbReference>
<name>A0A0F9QD06_9ZZZZ</name>
<proteinExistence type="predicted"/>
<dbReference type="PANTHER" id="PTHR43581:SF4">
    <property type="entry name" value="ATP_GTP PHOSPHATASE"/>
    <property type="match status" value="1"/>
</dbReference>
<organism evidence="3">
    <name type="scientific">marine sediment metagenome</name>
    <dbReference type="NCBI Taxonomy" id="412755"/>
    <lineage>
        <taxon>unclassified sequences</taxon>
        <taxon>metagenomes</taxon>
        <taxon>ecological metagenomes</taxon>
    </lineage>
</organism>
<evidence type="ECO:0000259" key="2">
    <source>
        <dbReference type="Pfam" id="PF20469"/>
    </source>
</evidence>
<dbReference type="InterPro" id="IPR051396">
    <property type="entry name" value="Bact_Antivir_Def_Nuclease"/>
</dbReference>
<dbReference type="Pfam" id="PF13175">
    <property type="entry name" value="AAA_15"/>
    <property type="match status" value="1"/>
</dbReference>
<dbReference type="AlphaFoldDB" id="A0A0F9QD06"/>
<reference evidence="3" key="1">
    <citation type="journal article" date="2015" name="Nature">
        <title>Complex archaea that bridge the gap between prokaryotes and eukaryotes.</title>
        <authorList>
            <person name="Spang A."/>
            <person name="Saw J.H."/>
            <person name="Jorgensen S.L."/>
            <person name="Zaremba-Niedzwiedzka K."/>
            <person name="Martijn J."/>
            <person name="Lind A.E."/>
            <person name="van Eijk R."/>
            <person name="Schleper C."/>
            <person name="Guy L."/>
            <person name="Ettema T.J."/>
        </authorList>
    </citation>
    <scope>NUCLEOTIDE SEQUENCE</scope>
</reference>
<gene>
    <name evidence="3" type="ORF">LCGC14_0733560</name>
</gene>
<protein>
    <submittedName>
        <fullName evidence="3">Uncharacterized protein</fullName>
    </submittedName>
</protein>
<dbReference type="Gene3D" id="3.40.50.300">
    <property type="entry name" value="P-loop containing nucleotide triphosphate hydrolases"/>
    <property type="match status" value="1"/>
</dbReference>
<feature type="domain" description="OLD protein-like TOPRIM" evidence="2">
    <location>
        <begin position="414"/>
        <end position="477"/>
    </location>
</feature>
<dbReference type="PANTHER" id="PTHR43581">
    <property type="entry name" value="ATP/GTP PHOSPHATASE"/>
    <property type="match status" value="1"/>
</dbReference>
<dbReference type="InterPro" id="IPR041685">
    <property type="entry name" value="AAA_GajA/Old/RecF-like"/>
</dbReference>
<dbReference type="InterPro" id="IPR027417">
    <property type="entry name" value="P-loop_NTPase"/>
</dbReference>
<comment type="caution">
    <text evidence="3">The sequence shown here is derived from an EMBL/GenBank/DDBJ whole genome shotgun (WGS) entry which is preliminary data.</text>
</comment>
<dbReference type="CDD" id="cd01026">
    <property type="entry name" value="TOPRIM_OLD"/>
    <property type="match status" value="1"/>
</dbReference>
<evidence type="ECO:0000259" key="1">
    <source>
        <dbReference type="Pfam" id="PF13175"/>
    </source>
</evidence>
<sequence>MRLTKIIIKNFQSFGPEGETCYFENFTIFIGRNNSGKTAMLKAIQKVFGQTQSARQIYKSDFHIPKGNSFEDFEELNLSIEIFVEFPEIDSETSQIKAKAAYFKQIIIRDEVSPPYFRIRLEAIWERNNNIEGNITSEYYYIQTPETEQTERKNYVKQKELGIIQMIYVPALRDPSKQIKNSAGTIIWRLFRYLKWNEDLKNNISDEINILNNKIVENQGIGKIEEVINLSWAKFNDIKYFSNTKFSFTSNNIEDILKKVELSFKPSPDEINYDIEQISDGLKSLFYISLVCSQLEFESKILNEQEALFSDRNFSPSYLTILAIEEPENHLAPHLLGKTVDNLLNISKLEIAQVMITSHSSSILQRISPETIRYFRLDLINNHSIVKKILLPPESGEAFNYVKQGVKFYPEVYFSKLVILVEGDSERIVFPRILKVNNISYDNSYISIIPLGGKFVNYFWKLLNDLNIPYITLLDFDMHKKIQNPLKYVCGERLKINPELIIGDIVINSSNIDESVGGIELDDEDFRNKLEEINIFFSYPLDLDFLMIESFLEKYKDKKGRGPNILKHQDEPNYEELLEEYVKTPFEENFALNDSVFSGKGELLAWHKYLFTNKKPLIHYLFLSDITDEELLQNLPPIFYRIIQKINSILGI</sequence>
<feature type="domain" description="Endonuclease GajA/Old nuclease/RecF-like AAA" evidence="1">
    <location>
        <begin position="1"/>
        <end position="363"/>
    </location>
</feature>